<keyword evidence="10" id="KW-1185">Reference proteome</keyword>
<comment type="similarity">
    <text evidence="2 5">Belongs to the acyl-CoA dehydrogenase family.</text>
</comment>
<protein>
    <submittedName>
        <fullName evidence="9">Acyl-CoA dehydrogenase family protein</fullName>
    </submittedName>
</protein>
<evidence type="ECO:0000259" key="6">
    <source>
        <dbReference type="Pfam" id="PF00441"/>
    </source>
</evidence>
<name>A0ABX7P4H5_9BACT</name>
<evidence type="ECO:0000313" key="9">
    <source>
        <dbReference type="EMBL" id="QSQ25388.1"/>
    </source>
</evidence>
<evidence type="ECO:0000313" key="10">
    <source>
        <dbReference type="Proteomes" id="UP000662747"/>
    </source>
</evidence>
<comment type="cofactor">
    <cofactor evidence="1 5">
        <name>FAD</name>
        <dbReference type="ChEBI" id="CHEBI:57692"/>
    </cofactor>
</comment>
<dbReference type="Proteomes" id="UP000662747">
    <property type="component" value="Chromosome"/>
</dbReference>
<dbReference type="InterPro" id="IPR006089">
    <property type="entry name" value="Acyl-CoA_DH_CS"/>
</dbReference>
<dbReference type="Pfam" id="PF02770">
    <property type="entry name" value="Acyl-CoA_dh_M"/>
    <property type="match status" value="1"/>
</dbReference>
<dbReference type="EMBL" id="CP071090">
    <property type="protein sequence ID" value="QSQ25388.1"/>
    <property type="molecule type" value="Genomic_DNA"/>
</dbReference>
<evidence type="ECO:0000256" key="3">
    <source>
        <dbReference type="ARBA" id="ARBA00022630"/>
    </source>
</evidence>
<dbReference type="RefSeq" id="WP_206726943.1">
    <property type="nucleotide sequence ID" value="NZ_CP071090.1"/>
</dbReference>
<dbReference type="PROSITE" id="PS00073">
    <property type="entry name" value="ACYL_COA_DH_2"/>
    <property type="match status" value="1"/>
</dbReference>
<dbReference type="PANTHER" id="PTHR43884">
    <property type="entry name" value="ACYL-COA DEHYDROGENASE"/>
    <property type="match status" value="1"/>
</dbReference>
<dbReference type="InterPro" id="IPR006091">
    <property type="entry name" value="Acyl-CoA_Oxase/DH_mid-dom"/>
</dbReference>
<gene>
    <name evidence="9" type="ORF">JY651_10855</name>
</gene>
<evidence type="ECO:0000256" key="2">
    <source>
        <dbReference type="ARBA" id="ARBA00009347"/>
    </source>
</evidence>
<dbReference type="PANTHER" id="PTHR43884:SF12">
    <property type="entry name" value="ISOVALERYL-COA DEHYDROGENASE, MITOCHONDRIAL-RELATED"/>
    <property type="match status" value="1"/>
</dbReference>
<evidence type="ECO:0000256" key="5">
    <source>
        <dbReference type="RuleBase" id="RU362125"/>
    </source>
</evidence>
<keyword evidence="4 5" id="KW-0274">FAD</keyword>
<dbReference type="InterPro" id="IPR037069">
    <property type="entry name" value="AcylCoA_DH/ox_N_sf"/>
</dbReference>
<accession>A0ABX7P4H5</accession>
<evidence type="ECO:0000259" key="8">
    <source>
        <dbReference type="Pfam" id="PF02771"/>
    </source>
</evidence>
<dbReference type="Gene3D" id="2.40.110.10">
    <property type="entry name" value="Butyryl-CoA Dehydrogenase, subunit A, domain 2"/>
    <property type="match status" value="1"/>
</dbReference>
<sequence length="383" mass="42868">MDARFTPEHEAFRRTVRQFVEKELAPHALEWDRAGHFPRDVYKKCGELGFFGIDHDPRYGGSGLDTWYVAVFAEELARSQNGGVSMSLMVQGQMATPVINEVGTDEQKREFLAPALAGERIAALAMSEPGAGSDLASLRTTARRDGDDYVINGSKMWITNGARADFLVLAVRTGGEGMTGVSLVTCPTDVKGFHVSKKLEKVGQRSSDMAVLYFEDCRIPARYVLGRENDGFSLIMNSFHAERLVTAVNTVAVMDGLLRDAIRYGRERKAFGERLVDFQVWRHTFVDHLTLVEAARRLTYHAVDLYERKRRQKVKPVKEISMAKLLTTELAQRVAYDCQQFYGGLGYVEDTHVARAWRDVRMLTIGGGTSEVMKEIIASMVAL</sequence>
<dbReference type="InterPro" id="IPR009075">
    <property type="entry name" value="AcylCo_DH/oxidase_C"/>
</dbReference>
<dbReference type="InterPro" id="IPR036250">
    <property type="entry name" value="AcylCo_DH-like_C"/>
</dbReference>
<dbReference type="SUPFAM" id="SSF47203">
    <property type="entry name" value="Acyl-CoA dehydrogenase C-terminal domain-like"/>
    <property type="match status" value="1"/>
</dbReference>
<organism evidence="9 10">
    <name type="scientific">Pyxidicoccus parkwayensis</name>
    <dbReference type="NCBI Taxonomy" id="2813578"/>
    <lineage>
        <taxon>Bacteria</taxon>
        <taxon>Pseudomonadati</taxon>
        <taxon>Myxococcota</taxon>
        <taxon>Myxococcia</taxon>
        <taxon>Myxococcales</taxon>
        <taxon>Cystobacterineae</taxon>
        <taxon>Myxococcaceae</taxon>
        <taxon>Pyxidicoccus</taxon>
    </lineage>
</organism>
<dbReference type="Pfam" id="PF02771">
    <property type="entry name" value="Acyl-CoA_dh_N"/>
    <property type="match status" value="1"/>
</dbReference>
<proteinExistence type="inferred from homology"/>
<dbReference type="Gene3D" id="1.10.540.10">
    <property type="entry name" value="Acyl-CoA dehydrogenase/oxidase, N-terminal domain"/>
    <property type="match status" value="1"/>
</dbReference>
<evidence type="ECO:0000259" key="7">
    <source>
        <dbReference type="Pfam" id="PF02770"/>
    </source>
</evidence>
<keyword evidence="5" id="KW-0560">Oxidoreductase</keyword>
<dbReference type="Gene3D" id="1.20.140.10">
    <property type="entry name" value="Butyryl-CoA Dehydrogenase, subunit A, domain 3"/>
    <property type="match status" value="1"/>
</dbReference>
<reference evidence="9 10" key="1">
    <citation type="submission" date="2021-02" db="EMBL/GenBank/DDBJ databases">
        <title>De Novo genome assembly of isolated myxobacteria.</title>
        <authorList>
            <person name="Stevens D.C."/>
        </authorList>
    </citation>
    <scope>NUCLEOTIDE SEQUENCE [LARGE SCALE GENOMIC DNA]</scope>
    <source>
        <strain evidence="10">SCPEA02</strain>
    </source>
</reference>
<feature type="domain" description="Acyl-CoA dehydrogenase/oxidase C-terminal" evidence="6">
    <location>
        <begin position="229"/>
        <end position="379"/>
    </location>
</feature>
<evidence type="ECO:0000256" key="4">
    <source>
        <dbReference type="ARBA" id="ARBA00022827"/>
    </source>
</evidence>
<dbReference type="InterPro" id="IPR009100">
    <property type="entry name" value="AcylCoA_DH/oxidase_NM_dom_sf"/>
</dbReference>
<dbReference type="PROSITE" id="PS00072">
    <property type="entry name" value="ACYL_COA_DH_1"/>
    <property type="match status" value="1"/>
</dbReference>
<feature type="domain" description="Acyl-CoA dehydrogenase/oxidase N-terminal" evidence="8">
    <location>
        <begin position="6"/>
        <end position="119"/>
    </location>
</feature>
<dbReference type="Pfam" id="PF00441">
    <property type="entry name" value="Acyl-CoA_dh_1"/>
    <property type="match status" value="1"/>
</dbReference>
<evidence type="ECO:0000256" key="1">
    <source>
        <dbReference type="ARBA" id="ARBA00001974"/>
    </source>
</evidence>
<dbReference type="InterPro" id="IPR046373">
    <property type="entry name" value="Acyl-CoA_Oxase/DH_mid-dom_sf"/>
</dbReference>
<dbReference type="SUPFAM" id="SSF56645">
    <property type="entry name" value="Acyl-CoA dehydrogenase NM domain-like"/>
    <property type="match status" value="1"/>
</dbReference>
<feature type="domain" description="Acyl-CoA oxidase/dehydrogenase middle" evidence="7">
    <location>
        <begin position="123"/>
        <end position="217"/>
    </location>
</feature>
<keyword evidence="3 5" id="KW-0285">Flavoprotein</keyword>
<dbReference type="InterPro" id="IPR013786">
    <property type="entry name" value="AcylCoA_DH/ox_N"/>
</dbReference>